<dbReference type="Proteomes" id="UP000323910">
    <property type="component" value="Unassembled WGS sequence"/>
</dbReference>
<evidence type="ECO:0000313" key="3">
    <source>
        <dbReference type="EMBL" id="TYT29271.1"/>
    </source>
</evidence>
<evidence type="ECO:0000256" key="1">
    <source>
        <dbReference type="ARBA" id="ARBA00023125"/>
    </source>
</evidence>
<dbReference type="Pfam" id="PF00196">
    <property type="entry name" value="GerE"/>
    <property type="match status" value="1"/>
</dbReference>
<name>A0ABY3NXL6_9ENTR</name>
<evidence type="ECO:0000259" key="2">
    <source>
        <dbReference type="SMART" id="SM00421"/>
    </source>
</evidence>
<keyword evidence="1" id="KW-0238">DNA-binding</keyword>
<dbReference type="EMBL" id="VTFR01000014">
    <property type="protein sequence ID" value="TYT29271.1"/>
    <property type="molecule type" value="Genomic_DNA"/>
</dbReference>
<proteinExistence type="predicted"/>
<dbReference type="PRINTS" id="PR00038">
    <property type="entry name" value="HTHLUXR"/>
</dbReference>
<dbReference type="SMART" id="SM00421">
    <property type="entry name" value="HTH_LUXR"/>
    <property type="match status" value="1"/>
</dbReference>
<dbReference type="InterPro" id="IPR036388">
    <property type="entry name" value="WH-like_DNA-bd_sf"/>
</dbReference>
<protein>
    <recommendedName>
        <fullName evidence="2">HTH luxR-type domain-containing protein</fullName>
    </recommendedName>
</protein>
<keyword evidence="4" id="KW-1185">Reference proteome</keyword>
<organism evidence="3 4">
    <name type="scientific">Lelliottia nimipressuralis</name>
    <dbReference type="NCBI Taxonomy" id="69220"/>
    <lineage>
        <taxon>Bacteria</taxon>
        <taxon>Pseudomonadati</taxon>
        <taxon>Pseudomonadota</taxon>
        <taxon>Gammaproteobacteria</taxon>
        <taxon>Enterobacterales</taxon>
        <taxon>Enterobacteriaceae</taxon>
        <taxon>Lelliottia</taxon>
    </lineage>
</organism>
<reference evidence="3 4" key="1">
    <citation type="submission" date="2019-08" db="EMBL/GenBank/DDBJ databases">
        <title>The draft genome of Lelliottia nimipressuralis strain CICC 24156.</title>
        <authorList>
            <person name="Wu W."/>
            <person name="Feng Y."/>
            <person name="Zong Z."/>
        </authorList>
    </citation>
    <scope>NUCLEOTIDE SEQUENCE [LARGE SCALE GENOMIC DNA]</scope>
    <source>
        <strain evidence="3 4">CICC 24156</strain>
    </source>
</reference>
<accession>A0ABY3NXL6</accession>
<dbReference type="RefSeq" id="WP_129036192.1">
    <property type="nucleotide sequence ID" value="NZ_SDDX01000027.1"/>
</dbReference>
<dbReference type="InterPro" id="IPR000792">
    <property type="entry name" value="Tscrpt_reg_LuxR_C"/>
</dbReference>
<feature type="domain" description="HTH luxR-type" evidence="2">
    <location>
        <begin position="85"/>
        <end position="142"/>
    </location>
</feature>
<dbReference type="SUPFAM" id="SSF46894">
    <property type="entry name" value="C-terminal effector domain of the bipartite response regulators"/>
    <property type="match status" value="1"/>
</dbReference>
<dbReference type="InterPro" id="IPR016032">
    <property type="entry name" value="Sig_transdc_resp-reg_C-effctor"/>
</dbReference>
<dbReference type="Gene3D" id="1.10.10.10">
    <property type="entry name" value="Winged helix-like DNA-binding domain superfamily/Winged helix DNA-binding domain"/>
    <property type="match status" value="1"/>
</dbReference>
<gene>
    <name evidence="3" type="ORF">FZO59_21045</name>
</gene>
<comment type="caution">
    <text evidence="3">The sequence shown here is derived from an EMBL/GenBank/DDBJ whole genome shotgun (WGS) entry which is preliminary data.</text>
</comment>
<sequence>MIIISTDSFLKKGIEELYQGFKAKDLIIFDICGRLYFLDRKMIKTGPVYRNYLHFNHFSIKKSSCLSSLKRVIKGKQWKSAYHQRIKITEREQEVIKLMAQGYNQRKISIILNLGEKAISYYKINALRKKKVKGMPFMILAMNEWDEMMATLKKNHHDMEF</sequence>
<evidence type="ECO:0000313" key="4">
    <source>
        <dbReference type="Proteomes" id="UP000323910"/>
    </source>
</evidence>